<evidence type="ECO:0000313" key="6">
    <source>
        <dbReference type="Proteomes" id="UP000824110"/>
    </source>
</evidence>
<dbReference type="GO" id="GO:0046872">
    <property type="term" value="F:metal ion binding"/>
    <property type="evidence" value="ECO:0007669"/>
    <property type="project" value="UniProtKB-KW"/>
</dbReference>
<name>A0A9D1SIA2_9FIRM</name>
<dbReference type="PROSITE" id="PS00198">
    <property type="entry name" value="4FE4S_FER_1"/>
    <property type="match status" value="2"/>
</dbReference>
<accession>A0A9D1SIA2</accession>
<dbReference type="Gene3D" id="3.40.50.360">
    <property type="match status" value="1"/>
</dbReference>
<keyword evidence="2" id="KW-0408">Iron</keyword>
<dbReference type="Gene3D" id="3.30.70.20">
    <property type="match status" value="1"/>
</dbReference>
<gene>
    <name evidence="5" type="ORF">IAB69_02370</name>
</gene>
<proteinExistence type="predicted"/>
<evidence type="ECO:0000259" key="4">
    <source>
        <dbReference type="PROSITE" id="PS51379"/>
    </source>
</evidence>
<evidence type="ECO:0000256" key="1">
    <source>
        <dbReference type="ARBA" id="ARBA00022723"/>
    </source>
</evidence>
<sequence>MRAVFNVFSGTGNTHKVCHAVMEEWRRAGVECKYVNIGKDCEVRDPNKFERMVIGYPVHAFNAPQPVFDFIKRLPESRSDCLVYLVKTSGEPLSLNDGSCAHVYDLLKKKGYKVGGEYHYVMPYNMIFRHSDGMAARMWQAAERRIPHDAASMLSGVITPLKKGPFKRLVSGIFRIEHPAMPIIGRSFKATDACIGCGKCARTCPQKNITMAGGRPVFGNHCVGCVGCSFGCPVKAIKIGVLNGWRVNGSYNFSGKPATDDEVCRYCRRSYIRYFHEAEKYPLTEEFNGNGSSAQLSAMAGAQSADVSAADAVTEVAAADAAEKEAARHEALHGAD</sequence>
<dbReference type="NCBIfam" id="NF038196">
    <property type="entry name" value="ferrodoxin_EFR1"/>
    <property type="match status" value="1"/>
</dbReference>
<dbReference type="PROSITE" id="PS51379">
    <property type="entry name" value="4FE4S_FER_2"/>
    <property type="match status" value="1"/>
</dbReference>
<dbReference type="GO" id="GO:0051536">
    <property type="term" value="F:iron-sulfur cluster binding"/>
    <property type="evidence" value="ECO:0007669"/>
    <property type="project" value="UniProtKB-KW"/>
</dbReference>
<keyword evidence="1" id="KW-0479">Metal-binding</keyword>
<evidence type="ECO:0000256" key="2">
    <source>
        <dbReference type="ARBA" id="ARBA00023004"/>
    </source>
</evidence>
<reference evidence="5" key="1">
    <citation type="submission" date="2020-10" db="EMBL/GenBank/DDBJ databases">
        <authorList>
            <person name="Gilroy R."/>
        </authorList>
    </citation>
    <scope>NUCLEOTIDE SEQUENCE</scope>
    <source>
        <strain evidence="5">CHK195-12923</strain>
    </source>
</reference>
<dbReference type="InterPro" id="IPR029039">
    <property type="entry name" value="Flavoprotein-like_sf"/>
</dbReference>
<keyword evidence="3" id="KW-0411">Iron-sulfur</keyword>
<dbReference type="InterPro" id="IPR017896">
    <property type="entry name" value="4Fe4S_Fe-S-bd"/>
</dbReference>
<dbReference type="Proteomes" id="UP000824110">
    <property type="component" value="Unassembled WGS sequence"/>
</dbReference>
<evidence type="ECO:0000256" key="3">
    <source>
        <dbReference type="ARBA" id="ARBA00023014"/>
    </source>
</evidence>
<dbReference type="InterPro" id="IPR047964">
    <property type="entry name" value="EFR1-like"/>
</dbReference>
<dbReference type="EMBL" id="DVNE01000022">
    <property type="protein sequence ID" value="HIU61474.1"/>
    <property type="molecule type" value="Genomic_DNA"/>
</dbReference>
<reference evidence="5" key="2">
    <citation type="journal article" date="2021" name="PeerJ">
        <title>Extensive microbial diversity within the chicken gut microbiome revealed by metagenomics and culture.</title>
        <authorList>
            <person name="Gilroy R."/>
            <person name="Ravi A."/>
            <person name="Getino M."/>
            <person name="Pursley I."/>
            <person name="Horton D.L."/>
            <person name="Alikhan N.F."/>
            <person name="Baker D."/>
            <person name="Gharbi K."/>
            <person name="Hall N."/>
            <person name="Watson M."/>
            <person name="Adriaenssens E.M."/>
            <person name="Foster-Nyarko E."/>
            <person name="Jarju S."/>
            <person name="Secka A."/>
            <person name="Antonio M."/>
            <person name="Oren A."/>
            <person name="Chaudhuri R.R."/>
            <person name="La Ragione R."/>
            <person name="Hildebrand F."/>
            <person name="Pallen M.J."/>
        </authorList>
    </citation>
    <scope>NUCLEOTIDE SEQUENCE</scope>
    <source>
        <strain evidence="5">CHK195-12923</strain>
    </source>
</reference>
<dbReference type="InterPro" id="IPR017900">
    <property type="entry name" value="4Fe4S_Fe_S_CS"/>
</dbReference>
<comment type="caution">
    <text evidence="5">The sequence shown here is derived from an EMBL/GenBank/DDBJ whole genome shotgun (WGS) entry which is preliminary data.</text>
</comment>
<organism evidence="5 6">
    <name type="scientific">Candidatus Coproplasma excrementigallinarum</name>
    <dbReference type="NCBI Taxonomy" id="2840747"/>
    <lineage>
        <taxon>Bacteria</taxon>
        <taxon>Bacillati</taxon>
        <taxon>Bacillota</taxon>
        <taxon>Clostridia</taxon>
        <taxon>Eubacteriales</taxon>
        <taxon>Candidatus Coproplasma</taxon>
    </lineage>
</organism>
<evidence type="ECO:0000313" key="5">
    <source>
        <dbReference type="EMBL" id="HIU61474.1"/>
    </source>
</evidence>
<feature type="domain" description="4Fe-4S ferredoxin-type" evidence="4">
    <location>
        <begin position="185"/>
        <end position="214"/>
    </location>
</feature>
<dbReference type="SUPFAM" id="SSF54862">
    <property type="entry name" value="4Fe-4S ferredoxins"/>
    <property type="match status" value="1"/>
</dbReference>
<dbReference type="SUPFAM" id="SSF52218">
    <property type="entry name" value="Flavoproteins"/>
    <property type="match status" value="1"/>
</dbReference>
<protein>
    <submittedName>
        <fullName evidence="5">EFR1 family ferrodoxin</fullName>
    </submittedName>
</protein>
<dbReference type="AlphaFoldDB" id="A0A9D1SIA2"/>
<dbReference type="Pfam" id="PF00037">
    <property type="entry name" value="Fer4"/>
    <property type="match status" value="1"/>
</dbReference>